<evidence type="ECO:0000313" key="4">
    <source>
        <dbReference type="Proteomes" id="UP000177907"/>
    </source>
</evidence>
<keyword evidence="1" id="KW-0812">Transmembrane</keyword>
<dbReference type="STRING" id="1798704.A3J93_03300"/>
<evidence type="ECO:0000256" key="2">
    <source>
        <dbReference type="SAM" id="SignalP"/>
    </source>
</evidence>
<reference evidence="3 4" key="1">
    <citation type="journal article" date="2016" name="Nat. Commun.">
        <title>Thousands of microbial genomes shed light on interconnected biogeochemical processes in an aquifer system.</title>
        <authorList>
            <person name="Anantharaman K."/>
            <person name="Brown C.T."/>
            <person name="Hug L.A."/>
            <person name="Sharon I."/>
            <person name="Castelle C.J."/>
            <person name="Probst A.J."/>
            <person name="Thomas B.C."/>
            <person name="Singh A."/>
            <person name="Wilkins M.J."/>
            <person name="Karaoz U."/>
            <person name="Brodie E.L."/>
            <person name="Williams K.H."/>
            <person name="Hubbard S.S."/>
            <person name="Banfield J.F."/>
        </authorList>
    </citation>
    <scope>NUCLEOTIDE SEQUENCE [LARGE SCALE GENOMIC DNA]</scope>
</reference>
<keyword evidence="1" id="KW-0472">Membrane</keyword>
<keyword evidence="2" id="KW-0732">Signal</keyword>
<accession>A0A1F6NUI5</accession>
<evidence type="ECO:0008006" key="5">
    <source>
        <dbReference type="Google" id="ProtNLM"/>
    </source>
</evidence>
<keyword evidence="1" id="KW-1133">Transmembrane helix</keyword>
<feature type="signal peptide" evidence="2">
    <location>
        <begin position="1"/>
        <end position="23"/>
    </location>
</feature>
<dbReference type="Pfam" id="PF18895">
    <property type="entry name" value="T4SS_pilin"/>
    <property type="match status" value="1"/>
</dbReference>
<protein>
    <recommendedName>
        <fullName evidence="5">NlpC/P60 domain-containing protein</fullName>
    </recommendedName>
</protein>
<feature type="chain" id="PRO_5009525835" description="NlpC/P60 domain-containing protein" evidence="2">
    <location>
        <begin position="24"/>
        <end position="487"/>
    </location>
</feature>
<feature type="transmembrane region" description="Helical" evidence="1">
    <location>
        <begin position="186"/>
        <end position="204"/>
    </location>
</feature>
<comment type="caution">
    <text evidence="3">The sequence shown here is derived from an EMBL/GenBank/DDBJ whole genome shotgun (WGS) entry which is preliminary data.</text>
</comment>
<evidence type="ECO:0000256" key="1">
    <source>
        <dbReference type="SAM" id="Phobius"/>
    </source>
</evidence>
<dbReference type="Proteomes" id="UP000177907">
    <property type="component" value="Unassembled WGS sequence"/>
</dbReference>
<evidence type="ECO:0000313" key="3">
    <source>
        <dbReference type="EMBL" id="OGH87528.1"/>
    </source>
</evidence>
<name>A0A1F6NUI5_9BACT</name>
<organism evidence="3 4">
    <name type="scientific">Candidatus Magasanikbacteria bacterium RIFOXYC2_FULL_42_28</name>
    <dbReference type="NCBI Taxonomy" id="1798704"/>
    <lineage>
        <taxon>Bacteria</taxon>
        <taxon>Candidatus Magasanikiibacteriota</taxon>
    </lineage>
</organism>
<proteinExistence type="predicted"/>
<feature type="transmembrane region" description="Helical" evidence="1">
    <location>
        <begin position="225"/>
        <end position="245"/>
    </location>
</feature>
<dbReference type="EMBL" id="MFQZ01000010">
    <property type="protein sequence ID" value="OGH87528.1"/>
    <property type="molecule type" value="Genomic_DNA"/>
</dbReference>
<gene>
    <name evidence="3" type="ORF">A3J93_03300</name>
</gene>
<dbReference type="InterPro" id="IPR043993">
    <property type="entry name" value="T4SS_pilin"/>
</dbReference>
<dbReference type="AlphaFoldDB" id="A0A1F6NUI5"/>
<sequence length="487" mass="53000">MRKVTFFLLFTTLVLLAPGIAEAVGTAPIGTECTPADNNGMCASGDCEESNVPNPGTSGNRWYCDCDFDSDCDIYGTPKSGDWDCEDGYAATYRLDYCVDESGDKTSASVKAPIGMDPNFSVEDLLTVLFGNREVLQQKILSSIEDDINDKLAIRIPGLNFSNLSGMVDGDGYMYIPWLGEYIKAIYNYALGIISIVAVIMIILQGARIITSGGGEGKTEGLKKIGHVVIGLVIAWSSYAILYTINPALTEFKPLKLMYVRPIELDTEGEPDTTPASAQNLTVISAPDLNGCKLENYKIFQSSNQLFGTAVGQCLRWVKQSWANACLGKIPQTMNAVGAWDVAVNFQKGGKFHPCNLDGIKNGDLVFMTSRGSNYIGLWENFRNGPDGCTIADTATTPRYSKQSTILKYNGSLNRTIGIPPVTHIGVYYDGNVYHQIGRVASDAVSDIKPLKDVTTKKPLWVESKAKLDGNFYHDGAEFIAGYGSWQ</sequence>